<dbReference type="EMBL" id="LC066380">
    <property type="protein sequence ID" value="BAT29585.1"/>
    <property type="molecule type" value="Genomic_DNA"/>
</dbReference>
<dbReference type="Gene3D" id="1.10.150.250">
    <property type="entry name" value="Flavinator of succinate dehydrogenase"/>
    <property type="match status" value="1"/>
</dbReference>
<dbReference type="AlphaFoldDB" id="A0A0N7KYF6"/>
<dbReference type="Pfam" id="PF03937">
    <property type="entry name" value="Sdh5"/>
    <property type="match status" value="1"/>
</dbReference>
<dbReference type="InterPro" id="IPR036714">
    <property type="entry name" value="SDH_sf"/>
</dbReference>
<dbReference type="PANTHER" id="PTHR12469">
    <property type="entry name" value="PROTEIN EMI5 HOMOLOG, MITOCHONDRIAL"/>
    <property type="match status" value="1"/>
</dbReference>
<dbReference type="GO" id="GO:0006099">
    <property type="term" value="P:tricarboxylic acid cycle"/>
    <property type="evidence" value="ECO:0007669"/>
    <property type="project" value="TreeGrafter"/>
</dbReference>
<evidence type="ECO:0000256" key="2">
    <source>
        <dbReference type="ARBA" id="ARBA00019418"/>
    </source>
</evidence>
<comment type="similarity">
    <text evidence="1">Belongs to the SdhE FAD assembly factor family.</text>
</comment>
<keyword evidence="3" id="KW-0143">Chaperone</keyword>
<evidence type="ECO:0000256" key="3">
    <source>
        <dbReference type="ARBA" id="ARBA00023186"/>
    </source>
</evidence>
<organism evidence="4">
    <name type="scientific">Aurantimonas manganoxydans</name>
    <dbReference type="NCBI Taxonomy" id="651183"/>
    <lineage>
        <taxon>Bacteria</taxon>
        <taxon>Pseudomonadati</taxon>
        <taxon>Pseudomonadota</taxon>
        <taxon>Alphaproteobacteria</taxon>
        <taxon>Hyphomicrobiales</taxon>
        <taxon>Aurantimonadaceae</taxon>
        <taxon>Aurantimonas</taxon>
    </lineage>
</organism>
<sequence length="98" mass="11623">MTGMQRSSSDLDVRRRKALFRSWHRGIREMDLVLGRFADAEIDKLTDDELTEYEQLMEAPDRDLFQWLTGEAPTPPNHDTPVFRRIRDFYGTGWEHQP</sequence>
<proteinExistence type="inferred from homology"/>
<reference evidence="4" key="1">
    <citation type="journal article" date="2015" name="Proc. Natl. Acad. Sci. U.S.A.">
        <title>Bacterial clade with the ribosomal RNA operon on a small plasmid rather than the chromosome.</title>
        <authorList>
            <person name="Anda M."/>
            <person name="Ohtsubo Y."/>
            <person name="Okubo T."/>
            <person name="Sugawara M."/>
            <person name="Nagata Y."/>
            <person name="Tsuda M."/>
            <person name="Minamisawa K."/>
            <person name="Mitsui H."/>
        </authorList>
    </citation>
    <scope>NUCLEOTIDE SEQUENCE</scope>
    <source>
        <strain evidence="4">DSM 21871</strain>
    </source>
</reference>
<dbReference type="InterPro" id="IPR005631">
    <property type="entry name" value="SDH"/>
</dbReference>
<protein>
    <recommendedName>
        <fullName evidence="2">FAD assembly factor SdhE</fullName>
    </recommendedName>
</protein>
<dbReference type="SUPFAM" id="SSF109910">
    <property type="entry name" value="YgfY-like"/>
    <property type="match status" value="1"/>
</dbReference>
<evidence type="ECO:0000313" key="4">
    <source>
        <dbReference type="EMBL" id="BAT29585.1"/>
    </source>
</evidence>
<dbReference type="PANTHER" id="PTHR12469:SF2">
    <property type="entry name" value="SUCCINATE DEHYDROGENASE ASSEMBLY FACTOR 2, MITOCHONDRIAL"/>
    <property type="match status" value="1"/>
</dbReference>
<evidence type="ECO:0000256" key="1">
    <source>
        <dbReference type="ARBA" id="ARBA00008571"/>
    </source>
</evidence>
<name>A0A0N7KYF6_9HYPH</name>
<accession>A0A0N7KYF6</accession>